<dbReference type="AlphaFoldDB" id="A0A803YMY5"/>
<name>A0A803YMY5_MELGA</name>
<evidence type="ECO:0000313" key="2">
    <source>
        <dbReference type="Ensembl" id="ENSMGAP00000033133.1"/>
    </source>
</evidence>
<organism evidence="2 3">
    <name type="scientific">Meleagris gallopavo</name>
    <name type="common">Wild turkey</name>
    <dbReference type="NCBI Taxonomy" id="9103"/>
    <lineage>
        <taxon>Eukaryota</taxon>
        <taxon>Metazoa</taxon>
        <taxon>Chordata</taxon>
        <taxon>Craniata</taxon>
        <taxon>Vertebrata</taxon>
        <taxon>Euteleostomi</taxon>
        <taxon>Archelosauria</taxon>
        <taxon>Archosauria</taxon>
        <taxon>Dinosauria</taxon>
        <taxon>Saurischia</taxon>
        <taxon>Theropoda</taxon>
        <taxon>Coelurosauria</taxon>
        <taxon>Aves</taxon>
        <taxon>Neognathae</taxon>
        <taxon>Galloanserae</taxon>
        <taxon>Galliformes</taxon>
        <taxon>Phasianidae</taxon>
        <taxon>Meleagridinae</taxon>
        <taxon>Meleagris</taxon>
    </lineage>
</organism>
<dbReference type="GeneTree" id="ENSGT01030000234911"/>
<protein>
    <submittedName>
        <fullName evidence="2">Uncharacterized protein</fullName>
    </submittedName>
</protein>
<evidence type="ECO:0000256" key="1">
    <source>
        <dbReference type="SAM" id="MobiDB-lite"/>
    </source>
</evidence>
<keyword evidence="3" id="KW-1185">Reference proteome</keyword>
<evidence type="ECO:0000313" key="3">
    <source>
        <dbReference type="Proteomes" id="UP000001645"/>
    </source>
</evidence>
<reference evidence="2 3" key="1">
    <citation type="journal article" date="2010" name="PLoS Biol.">
        <title>Multi-platform next-generation sequencing of the domestic turkey (Meleagris gallopavo): genome assembly and analysis.</title>
        <authorList>
            <person name="Dalloul R.A."/>
            <person name="Long J.A."/>
            <person name="Zimin A.V."/>
            <person name="Aslam L."/>
            <person name="Beal K."/>
            <person name="Blomberg L.A."/>
            <person name="Bouffard P."/>
            <person name="Burt D.W."/>
            <person name="Crasta O."/>
            <person name="Crooijmans R.P."/>
            <person name="Cooper K."/>
            <person name="Coulombe R.A."/>
            <person name="De S."/>
            <person name="Delany M.E."/>
            <person name="Dodgson J.B."/>
            <person name="Dong J.J."/>
            <person name="Evans C."/>
            <person name="Frederickson K.M."/>
            <person name="Flicek P."/>
            <person name="Florea L."/>
            <person name="Folkerts O."/>
            <person name="Groenen M.A."/>
            <person name="Harkins T.T."/>
            <person name="Herrero J."/>
            <person name="Hoffmann S."/>
            <person name="Megens H.J."/>
            <person name="Jiang A."/>
            <person name="de Jong P."/>
            <person name="Kaiser P."/>
            <person name="Kim H."/>
            <person name="Kim K.W."/>
            <person name="Kim S."/>
            <person name="Langenberger D."/>
            <person name="Lee M.K."/>
            <person name="Lee T."/>
            <person name="Mane S."/>
            <person name="Marcais G."/>
            <person name="Marz M."/>
            <person name="McElroy A.P."/>
            <person name="Modise T."/>
            <person name="Nefedov M."/>
            <person name="Notredame C."/>
            <person name="Paton I.R."/>
            <person name="Payne W.S."/>
            <person name="Pertea G."/>
            <person name="Prickett D."/>
            <person name="Puiu D."/>
            <person name="Qioa D."/>
            <person name="Raineri E."/>
            <person name="Ruffier M."/>
            <person name="Salzberg S.L."/>
            <person name="Schatz M.C."/>
            <person name="Scheuring C."/>
            <person name="Schmidt C.J."/>
            <person name="Schroeder S."/>
            <person name="Searle S.M."/>
            <person name="Smith E.J."/>
            <person name="Smith J."/>
            <person name="Sonstegard T.S."/>
            <person name="Stadler P.F."/>
            <person name="Tafer H."/>
            <person name="Tu Z.J."/>
            <person name="Van Tassell C.P."/>
            <person name="Vilella A.J."/>
            <person name="Williams K.P."/>
            <person name="Yorke J.A."/>
            <person name="Zhang L."/>
            <person name="Zhang H.B."/>
            <person name="Zhang X."/>
            <person name="Zhang Y."/>
            <person name="Reed K.M."/>
        </authorList>
    </citation>
    <scope>NUCLEOTIDE SEQUENCE [LARGE SCALE GENOMIC DNA]</scope>
</reference>
<accession>A0A803YMY5</accession>
<dbReference type="InParanoid" id="A0A803YMY5"/>
<sequence>VHDDQQGGTSDKDELQSPEADVGDGEEVVIADVGAAWLACIAVKVLLLIPPDALSCHHVNQDTEDEDHGEPDTTEGCGVFVDPTEQPLQCLPIHGEWMSGVHGVLGIAAKQTLQ</sequence>
<reference evidence="2" key="2">
    <citation type="submission" date="2025-08" db="UniProtKB">
        <authorList>
            <consortium name="Ensembl"/>
        </authorList>
    </citation>
    <scope>IDENTIFICATION</scope>
</reference>
<dbReference type="Ensembl" id="ENSMGAT00000024846.1">
    <property type="protein sequence ID" value="ENSMGAP00000033133.1"/>
    <property type="gene ID" value="ENSMGAG00000021151.1"/>
</dbReference>
<dbReference type="Proteomes" id="UP000001645">
    <property type="component" value="Chromosome 25"/>
</dbReference>
<feature type="region of interest" description="Disordered" evidence="1">
    <location>
        <begin position="1"/>
        <end position="23"/>
    </location>
</feature>
<reference evidence="2" key="3">
    <citation type="submission" date="2025-09" db="UniProtKB">
        <authorList>
            <consortium name="Ensembl"/>
        </authorList>
    </citation>
    <scope>IDENTIFICATION</scope>
</reference>
<dbReference type="OrthoDB" id="8954273at2759"/>
<proteinExistence type="predicted"/>
<feature type="compositionally biased region" description="Basic and acidic residues" evidence="1">
    <location>
        <begin position="1"/>
        <end position="15"/>
    </location>
</feature>